<dbReference type="GeneID" id="28984329"/>
<dbReference type="PANTHER" id="PTHR35870">
    <property type="entry name" value="PROTEIN, PUTATIVE (AFU_ORTHOLOGUE AFUA_5G03330)-RELATED"/>
    <property type="match status" value="1"/>
</dbReference>
<sequence length="535" mass="59189">MITHSKDGKAHFVPPKRADLKVKAPLQRPPALASNFPSSQAKPSPYFIFTGVTPQSTESVRRVLTENDHAYDMWEKKRRYAHNHFAHSALTRYALGAPPALLQADWEYDRGYIALLDPREDGRENDLQGMPDKITRDNWRDKAVFGKRGAHSLYLPFFHGEVQRLGIDGALREYLFSPAANADGPSMLCALLAGVVHPFIHIGLGLEFDDPLVVAEGLAQACQHDPSISRALYPADWPKTQLKNTSGKPNKSLLGLYVEYLANPVLDVGPYDTTILINDRLRQAVTPERTPVLHDLVARWDTSDLSEKGLAARLEEVAWVATLLCGATSRPGYKTRIDFFLMHLLTSSLFLPAYMRRLDDKERRIILQSYALTLFHICSTRGRPALFPQVAMGYPVDAAGPLPRAGEGAAEHKLPMIGDGSAAEDNPWFGIVENALVAYDSHVPKSIRSLLHYSQLYGWRPAGTVPGAFNADGSEIVPGISAVDGTVFVRIAGEIMKYTGWVKESARGGDGNDNEWDRSALGWDGAWEDETPQKV</sequence>
<organism evidence="3 4">
    <name type="scientific">Cutaneotrichosporon oleaginosum</name>
    <dbReference type="NCBI Taxonomy" id="879819"/>
    <lineage>
        <taxon>Eukaryota</taxon>
        <taxon>Fungi</taxon>
        <taxon>Dikarya</taxon>
        <taxon>Basidiomycota</taxon>
        <taxon>Agaricomycotina</taxon>
        <taxon>Tremellomycetes</taxon>
        <taxon>Trichosporonales</taxon>
        <taxon>Trichosporonaceae</taxon>
        <taxon>Cutaneotrichosporon</taxon>
    </lineage>
</organism>
<evidence type="ECO:0000256" key="1">
    <source>
        <dbReference type="ARBA" id="ARBA00023002"/>
    </source>
</evidence>
<accession>A0A0J0XI65</accession>
<dbReference type="InterPro" id="IPR025337">
    <property type="entry name" value="Questin_oxidase-like"/>
</dbReference>
<evidence type="ECO:0000256" key="2">
    <source>
        <dbReference type="SAM" id="MobiDB-lite"/>
    </source>
</evidence>
<feature type="compositionally biased region" description="Acidic residues" evidence="2">
    <location>
        <begin position="526"/>
        <end position="535"/>
    </location>
</feature>
<dbReference type="Proteomes" id="UP000053611">
    <property type="component" value="Unassembled WGS sequence"/>
</dbReference>
<proteinExistence type="predicted"/>
<dbReference type="OrthoDB" id="10004862at2759"/>
<dbReference type="PANTHER" id="PTHR35870:SF1">
    <property type="entry name" value="PROTEIN, PUTATIVE (AFU_ORTHOLOGUE AFUA_5G03330)-RELATED"/>
    <property type="match status" value="1"/>
</dbReference>
<dbReference type="RefSeq" id="XP_018277282.1">
    <property type="nucleotide sequence ID" value="XM_018423726.1"/>
</dbReference>
<feature type="region of interest" description="Disordered" evidence="2">
    <location>
        <begin position="506"/>
        <end position="535"/>
    </location>
</feature>
<reference evidence="3 4" key="1">
    <citation type="submission" date="2015-03" db="EMBL/GenBank/DDBJ databases">
        <title>Genomics and transcriptomics of the oil-accumulating basidiomycete yeast T. oleaginosus allow insights into substrate utilization and the diverse evolutionary trajectories of mating systems in fungi.</title>
        <authorList>
            <consortium name="DOE Joint Genome Institute"/>
            <person name="Kourist R."/>
            <person name="Kracht O."/>
            <person name="Bracharz F."/>
            <person name="Lipzen A."/>
            <person name="Nolan M."/>
            <person name="Ohm R."/>
            <person name="Grigoriev I."/>
            <person name="Sun S."/>
            <person name="Heitman J."/>
            <person name="Bruck T."/>
            <person name="Nowrousian M."/>
        </authorList>
    </citation>
    <scope>NUCLEOTIDE SEQUENCE [LARGE SCALE GENOMIC DNA]</scope>
    <source>
        <strain evidence="3 4">IBC0246</strain>
    </source>
</reference>
<dbReference type="GO" id="GO:0016491">
    <property type="term" value="F:oxidoreductase activity"/>
    <property type="evidence" value="ECO:0007669"/>
    <property type="project" value="UniProtKB-KW"/>
</dbReference>
<dbReference type="STRING" id="879819.A0A0J0XI65"/>
<dbReference type="AlphaFoldDB" id="A0A0J0XI65"/>
<dbReference type="Pfam" id="PF14027">
    <property type="entry name" value="Questin_oxidase"/>
    <property type="match status" value="1"/>
</dbReference>
<evidence type="ECO:0000313" key="4">
    <source>
        <dbReference type="Proteomes" id="UP000053611"/>
    </source>
</evidence>
<keyword evidence="1" id="KW-0560">Oxidoreductase</keyword>
<name>A0A0J0XI65_9TREE</name>
<evidence type="ECO:0000313" key="3">
    <source>
        <dbReference type="EMBL" id="KLT40791.1"/>
    </source>
</evidence>
<keyword evidence="4" id="KW-1185">Reference proteome</keyword>
<dbReference type="EMBL" id="KQ087228">
    <property type="protein sequence ID" value="KLT40791.1"/>
    <property type="molecule type" value="Genomic_DNA"/>
</dbReference>
<gene>
    <name evidence="3" type="ORF">CC85DRAFT_287064</name>
</gene>
<protein>
    <submittedName>
        <fullName evidence="3">Uncharacterized protein</fullName>
    </submittedName>
</protein>